<proteinExistence type="inferred from homology"/>
<feature type="transmembrane region" description="Helical" evidence="12">
    <location>
        <begin position="103"/>
        <end position="124"/>
    </location>
</feature>
<feature type="transmembrane region" description="Helical" evidence="12">
    <location>
        <begin position="173"/>
        <end position="198"/>
    </location>
</feature>
<keyword evidence="13" id="KW-0496">Mitochondrion</keyword>
<sequence length="234" mass="26230">MLMDIFSSFDSYEFNSIYFLSNNIILSTMIILFLAMFTSCWLSNNRMNSLILPPLNLMFNQLSRTKSFLIKGYDVIISSLFLMLIMVNLMGMIPFVMSISTHLIFTLSLGLTLWVSVILSSITLNKKEFIAKLLPDGAPDWLNPFLVLIETVSITVRPLTLSFRLAANMSAGHIVLGLLGTYLSVALSTSMTASLILLLISSGYILFEFAICMIQAYIFCLLLSLYTDDHSSNH</sequence>
<dbReference type="GO" id="GO:0005743">
    <property type="term" value="C:mitochondrial inner membrane"/>
    <property type="evidence" value="ECO:0007669"/>
    <property type="project" value="UniProtKB-SubCell"/>
</dbReference>
<dbReference type="PANTHER" id="PTHR11410:SF0">
    <property type="entry name" value="ATP SYNTHASE SUBUNIT A"/>
    <property type="match status" value="1"/>
</dbReference>
<organism evidence="13">
    <name type="scientific">Placobdella parasitica</name>
    <dbReference type="NCBI Taxonomy" id="60933"/>
    <lineage>
        <taxon>Eukaryota</taxon>
        <taxon>Metazoa</taxon>
        <taxon>Spiralia</taxon>
        <taxon>Lophotrochozoa</taxon>
        <taxon>Annelida</taxon>
        <taxon>Clitellata</taxon>
        <taxon>Hirudinea</taxon>
        <taxon>Rhynchobdellida</taxon>
        <taxon>Glossiphoniidae</taxon>
        <taxon>Placobdella</taxon>
    </lineage>
</organism>
<dbReference type="NCBIfam" id="TIGR01131">
    <property type="entry name" value="ATP_synt_6_or_A"/>
    <property type="match status" value="1"/>
</dbReference>
<evidence type="ECO:0000256" key="10">
    <source>
        <dbReference type="ARBA" id="ARBA00023310"/>
    </source>
</evidence>
<keyword evidence="4" id="KW-0138">CF(0)</keyword>
<dbReference type="SUPFAM" id="SSF81336">
    <property type="entry name" value="F1F0 ATP synthase subunit A"/>
    <property type="match status" value="1"/>
</dbReference>
<keyword evidence="6" id="KW-0375">Hydrogen ion transport</keyword>
<dbReference type="Pfam" id="PF00119">
    <property type="entry name" value="ATP-synt_A"/>
    <property type="match status" value="1"/>
</dbReference>
<feature type="transmembrane region" description="Helical" evidence="12">
    <location>
        <begin position="73"/>
        <end position="97"/>
    </location>
</feature>
<dbReference type="InterPro" id="IPR023011">
    <property type="entry name" value="ATP_synth_F0_asu_AS"/>
</dbReference>
<evidence type="ECO:0000256" key="1">
    <source>
        <dbReference type="ARBA" id="ARBA00004141"/>
    </source>
</evidence>
<keyword evidence="10" id="KW-0066">ATP synthesis</keyword>
<evidence type="ECO:0000256" key="3">
    <source>
        <dbReference type="ARBA" id="ARBA00022448"/>
    </source>
</evidence>
<dbReference type="InterPro" id="IPR045083">
    <property type="entry name" value="ATP_synth_F0_asu_bact/mt"/>
</dbReference>
<comment type="subcellular location">
    <subcellularLocation>
        <location evidence="1">Membrane</location>
        <topology evidence="1">Multi-pass membrane protein</topology>
    </subcellularLocation>
    <subcellularLocation>
        <location evidence="11">Mitochondrion inner membrane</location>
        <topology evidence="11">Multi-pass membrane protein</topology>
    </subcellularLocation>
</comment>
<feature type="transmembrane region" description="Helical" evidence="12">
    <location>
        <begin position="20"/>
        <end position="42"/>
    </location>
</feature>
<evidence type="ECO:0000256" key="9">
    <source>
        <dbReference type="ARBA" id="ARBA00023136"/>
    </source>
</evidence>
<evidence type="ECO:0000256" key="2">
    <source>
        <dbReference type="ARBA" id="ARBA00006810"/>
    </source>
</evidence>
<evidence type="ECO:0000256" key="6">
    <source>
        <dbReference type="ARBA" id="ARBA00022781"/>
    </source>
</evidence>
<accession>A0A175D0G8</accession>
<evidence type="ECO:0000256" key="12">
    <source>
        <dbReference type="SAM" id="Phobius"/>
    </source>
</evidence>
<keyword evidence="8" id="KW-0406">Ion transport</keyword>
<dbReference type="GO" id="GO:0045259">
    <property type="term" value="C:proton-transporting ATP synthase complex"/>
    <property type="evidence" value="ECO:0007669"/>
    <property type="project" value="UniProtKB-KW"/>
</dbReference>
<protein>
    <recommendedName>
        <fullName evidence="11">ATP synthase subunit a</fullName>
    </recommendedName>
</protein>
<geneLocation type="mitochondrion" evidence="13"/>
<keyword evidence="9 12" id="KW-0472">Membrane</keyword>
<evidence type="ECO:0000256" key="8">
    <source>
        <dbReference type="ARBA" id="ARBA00023065"/>
    </source>
</evidence>
<dbReference type="PANTHER" id="PTHR11410">
    <property type="entry name" value="ATP SYNTHASE SUBUNIT A"/>
    <property type="match status" value="1"/>
</dbReference>
<feature type="transmembrane region" description="Helical" evidence="12">
    <location>
        <begin position="205"/>
        <end position="226"/>
    </location>
</feature>
<evidence type="ECO:0000313" key="13">
    <source>
        <dbReference type="EMBL" id="CVK87379.1"/>
    </source>
</evidence>
<dbReference type="PRINTS" id="PR00123">
    <property type="entry name" value="ATPASEA"/>
</dbReference>
<dbReference type="PROSITE" id="PS00449">
    <property type="entry name" value="ATPASE_A"/>
    <property type="match status" value="1"/>
</dbReference>
<dbReference type="GO" id="GO:0046933">
    <property type="term" value="F:proton-transporting ATP synthase activity, rotational mechanism"/>
    <property type="evidence" value="ECO:0007669"/>
    <property type="project" value="TreeGrafter"/>
</dbReference>
<name>A0A175D0G8_9ANNE</name>
<dbReference type="InterPro" id="IPR035908">
    <property type="entry name" value="F0_ATP_A_sf"/>
</dbReference>
<comment type="similarity">
    <text evidence="2">Belongs to the ATPase A chain family.</text>
</comment>
<dbReference type="Gene3D" id="1.20.120.220">
    <property type="entry name" value="ATP synthase, F0 complex, subunit A"/>
    <property type="match status" value="1"/>
</dbReference>
<dbReference type="AlphaFoldDB" id="A0A175D0G8"/>
<keyword evidence="3" id="KW-0813">Transport</keyword>
<dbReference type="InterPro" id="IPR000568">
    <property type="entry name" value="ATP_synth_F0_asu"/>
</dbReference>
<keyword evidence="5 12" id="KW-0812">Transmembrane</keyword>
<dbReference type="CDD" id="cd00310">
    <property type="entry name" value="ATP-synt_Fo_a_6"/>
    <property type="match status" value="1"/>
</dbReference>
<keyword evidence="7 12" id="KW-1133">Transmembrane helix</keyword>
<evidence type="ECO:0000256" key="7">
    <source>
        <dbReference type="ARBA" id="ARBA00022989"/>
    </source>
</evidence>
<reference evidence="13" key="1">
    <citation type="journal article" date="2016" name="PLoS ONE">
        <title>Comparative Mitogenomics of Leeches (Annelida: Clitellata): Genome Conservation and Placobdella-Specific trnD Gene Duplication.</title>
        <authorList>
            <person name="Oceguera-Figueroa A."/>
            <person name="Manzano-Marin A."/>
            <person name="Kvist S."/>
            <person name="Moya A."/>
            <person name="Siddall M.E."/>
            <person name="Latorre A."/>
        </authorList>
    </citation>
    <scope>NUCLEOTIDE SEQUENCE</scope>
    <source>
        <strain evidence="13">ONAP</strain>
    </source>
</reference>
<evidence type="ECO:0000256" key="4">
    <source>
        <dbReference type="ARBA" id="ARBA00022547"/>
    </source>
</evidence>
<evidence type="ECO:0000256" key="11">
    <source>
        <dbReference type="RuleBase" id="RU004450"/>
    </source>
</evidence>
<dbReference type="EMBL" id="LT159850">
    <property type="protein sequence ID" value="CVK87379.1"/>
    <property type="molecule type" value="Genomic_DNA"/>
</dbReference>
<gene>
    <name evidence="13" type="primary">atp6</name>
</gene>
<evidence type="ECO:0000256" key="5">
    <source>
        <dbReference type="ARBA" id="ARBA00022692"/>
    </source>
</evidence>